<dbReference type="PANTHER" id="PTHR48032:SF6">
    <property type="entry name" value="RNA-BINDING (RRM_RBD_RNP MOTIFS) FAMILY PROTEIN"/>
    <property type="match status" value="1"/>
</dbReference>
<dbReference type="EMBL" id="UXSR01005904">
    <property type="protein sequence ID" value="VDD83958.1"/>
    <property type="molecule type" value="Genomic_DNA"/>
</dbReference>
<proteinExistence type="predicted"/>
<dbReference type="PANTHER" id="PTHR48032">
    <property type="entry name" value="RNA-BINDING PROTEIN MUSASHI HOMOLOG RBP6"/>
    <property type="match status" value="1"/>
</dbReference>
<dbReference type="Proteomes" id="UP000267029">
    <property type="component" value="Unassembled WGS sequence"/>
</dbReference>
<feature type="compositionally biased region" description="Polar residues" evidence="4">
    <location>
        <begin position="449"/>
        <end position="472"/>
    </location>
</feature>
<reference evidence="6 7" key="1">
    <citation type="submission" date="2018-10" db="EMBL/GenBank/DDBJ databases">
        <authorList>
            <consortium name="Pathogen Informatics"/>
        </authorList>
    </citation>
    <scope>NUCLEOTIDE SEQUENCE [LARGE SCALE GENOMIC DNA]</scope>
</reference>
<gene>
    <name evidence="6" type="ORF">MCOS_LOCUS9961</name>
</gene>
<feature type="region of interest" description="Disordered" evidence="4">
    <location>
        <begin position="703"/>
        <end position="757"/>
    </location>
</feature>
<dbReference type="GO" id="GO:0003729">
    <property type="term" value="F:mRNA binding"/>
    <property type="evidence" value="ECO:0007669"/>
    <property type="project" value="TreeGrafter"/>
</dbReference>
<accession>A0A0R3UQ17</accession>
<dbReference type="Gene3D" id="3.30.70.330">
    <property type="match status" value="2"/>
</dbReference>
<dbReference type="SMART" id="SM00360">
    <property type="entry name" value="RRM"/>
    <property type="match status" value="2"/>
</dbReference>
<feature type="domain" description="RRM" evidence="5">
    <location>
        <begin position="97"/>
        <end position="174"/>
    </location>
</feature>
<evidence type="ECO:0000256" key="2">
    <source>
        <dbReference type="ARBA" id="ARBA00022884"/>
    </source>
</evidence>
<dbReference type="InterPro" id="IPR035979">
    <property type="entry name" value="RBD_domain_sf"/>
</dbReference>
<dbReference type="CDD" id="cd12325">
    <property type="entry name" value="RRM1_hnRNPA_hnRNPD_like"/>
    <property type="match status" value="1"/>
</dbReference>
<keyword evidence="7" id="KW-1185">Reference proteome</keyword>
<evidence type="ECO:0000256" key="1">
    <source>
        <dbReference type="ARBA" id="ARBA00022737"/>
    </source>
</evidence>
<dbReference type="STRING" id="53468.A0A0R3UQ17"/>
<protein>
    <submittedName>
        <fullName evidence="8">RRM domain-containing protein</fullName>
    </submittedName>
</protein>
<reference evidence="8" key="2">
    <citation type="submission" date="2019-11" db="UniProtKB">
        <authorList>
            <consortium name="WormBaseParasite"/>
        </authorList>
    </citation>
    <scope>IDENTIFICATION</scope>
</reference>
<feature type="compositionally biased region" description="Basic residues" evidence="4">
    <location>
        <begin position="748"/>
        <end position="757"/>
    </location>
</feature>
<dbReference type="InterPro" id="IPR000504">
    <property type="entry name" value="RRM_dom"/>
</dbReference>
<keyword evidence="2 3" id="KW-0694">RNA-binding</keyword>
<evidence type="ECO:0000313" key="6">
    <source>
        <dbReference type="EMBL" id="VDD83958.1"/>
    </source>
</evidence>
<feature type="region of interest" description="Disordered" evidence="4">
    <location>
        <begin position="355"/>
        <end position="375"/>
    </location>
</feature>
<dbReference type="GO" id="GO:0006417">
    <property type="term" value="P:regulation of translation"/>
    <property type="evidence" value="ECO:0007669"/>
    <property type="project" value="TreeGrafter"/>
</dbReference>
<feature type="compositionally biased region" description="Basic and acidic residues" evidence="4">
    <location>
        <begin position="490"/>
        <end position="510"/>
    </location>
</feature>
<feature type="compositionally biased region" description="Low complexity" evidence="4">
    <location>
        <begin position="636"/>
        <end position="652"/>
    </location>
</feature>
<dbReference type="SUPFAM" id="SSF54928">
    <property type="entry name" value="RNA-binding domain, RBD"/>
    <property type="match status" value="2"/>
</dbReference>
<feature type="region of interest" description="Disordered" evidence="4">
    <location>
        <begin position="608"/>
        <end position="672"/>
    </location>
</feature>
<feature type="domain" description="RRM" evidence="5">
    <location>
        <begin position="10"/>
        <end position="92"/>
    </location>
</feature>
<keyword evidence="1" id="KW-0677">Repeat</keyword>
<dbReference type="OrthoDB" id="1875751at2759"/>
<dbReference type="InterPro" id="IPR012677">
    <property type="entry name" value="Nucleotide-bd_a/b_plait_sf"/>
</dbReference>
<organism evidence="8">
    <name type="scientific">Mesocestoides corti</name>
    <name type="common">Flatworm</name>
    <dbReference type="NCBI Taxonomy" id="53468"/>
    <lineage>
        <taxon>Eukaryota</taxon>
        <taxon>Metazoa</taxon>
        <taxon>Spiralia</taxon>
        <taxon>Lophotrochozoa</taxon>
        <taxon>Platyhelminthes</taxon>
        <taxon>Cestoda</taxon>
        <taxon>Eucestoda</taxon>
        <taxon>Cyclophyllidea</taxon>
        <taxon>Mesocestoididae</taxon>
        <taxon>Mesocestoides</taxon>
    </lineage>
</organism>
<evidence type="ECO:0000259" key="5">
    <source>
        <dbReference type="PROSITE" id="PS50102"/>
    </source>
</evidence>
<feature type="region of interest" description="Disordered" evidence="4">
    <location>
        <begin position="448"/>
        <end position="510"/>
    </location>
</feature>
<sequence length="757" mass="81948">MTDSEGNEIGKLFVGGISQTTNNASLRVYFSQFGELEDAVVMMDSKTGRSRGFGYVKYCDPESAKVALAAKPHRLDGKEIDAKQCNVNMRGRNRRSLKVFVGGVGPEQNVTSITAFFEKFGHVTDVNLMMDPNKQRHRGFAFVGFDDEGAVNRLINMHFLTMGSRQVEIKAMEPPNFGKKGTNLLARHGFEPSEPRGENGRATRKTGSLHLKNTQTSSHQKYSNVNIQYNPCMDPNAYGLITGHGFSDQHQSYVGGFGEETGGQMQPGRLMNDQFQSGVYSVSGKMNPMPIIFANSFFAMTPTMYGGCQPLNPATAYPYPILQPQILHPGLLPGNEEFWTHGIFQQQQQQMLLAPQTTGGQAKPSSASQTSPLTSRCRQQFCGGVDSNRGNRLLHGDNQTLAGAPATIQPHRPPLSGSLNPLDQNLGIWCVPSAHFSKTWVSGADSEQKPLSSLLHNQNDSSASKQQPSSDLSEAESKQETILAKPSGDNFDRDDNVSDTHDGGLTVMKDETEVVTLEQVKNELSTTNAQQSSSNSWMMQRFQAPPSTWTFRPPYWGDVQLPPGGFGLSPGFILQPHSPTTWNTPPPSAASFDPTAMEHALGGFGYGFPGLPAHASPEQQTFQEDEPSGEPPPSILSGGFPTSSTSLSSSLQQPPPPSSTGSQRRQPSDSLEVPSLVGLHQKSAASGCRQCDNVGDCWITQPRFPSGTNEAGKKSAAGDLNKGVSRGGGGGLLSGERESVAAGDSHQHRPHHHYRNF</sequence>
<evidence type="ECO:0000256" key="4">
    <source>
        <dbReference type="SAM" id="MobiDB-lite"/>
    </source>
</evidence>
<dbReference type="WBParaSite" id="MCU_010537-RA">
    <property type="protein sequence ID" value="MCU_010537-RA"/>
    <property type="gene ID" value="MCU_010537"/>
</dbReference>
<dbReference type="Pfam" id="PF00076">
    <property type="entry name" value="RRM_1"/>
    <property type="match status" value="2"/>
</dbReference>
<evidence type="ECO:0000313" key="7">
    <source>
        <dbReference type="Proteomes" id="UP000267029"/>
    </source>
</evidence>
<name>A0A0R3UQ17_MESCO</name>
<evidence type="ECO:0000313" key="8">
    <source>
        <dbReference type="WBParaSite" id="MCU_010537-RA"/>
    </source>
</evidence>
<dbReference type="AlphaFoldDB" id="A0A0R3UQ17"/>
<evidence type="ECO:0000256" key="3">
    <source>
        <dbReference type="PROSITE-ProRule" id="PRU00176"/>
    </source>
</evidence>
<dbReference type="PROSITE" id="PS50102">
    <property type="entry name" value="RRM"/>
    <property type="match status" value="2"/>
</dbReference>